<accession>Q4R8Z1</accession>
<reference evidence="1" key="1">
    <citation type="journal article" date="2005" name="Mol. Biol. Evol.">
        <title>Substitution rate and structural divergence of 5'UTR evolution: comparative analysis between human and cynomolgus monkey cDNAs.</title>
        <authorList>
            <person name="Osada N."/>
            <person name="Hirata M."/>
            <person name="Tanuma R."/>
            <person name="Kusuda J."/>
            <person name="Hida M."/>
            <person name="Suzuki Y."/>
            <person name="Sugano S."/>
            <person name="Gojobori T."/>
            <person name="Shen C.K."/>
            <person name="Wu C.I."/>
            <person name="Hashimoto K."/>
        </authorList>
    </citation>
    <scope>NUCLEOTIDE SEQUENCE</scope>
</reference>
<name>Q4R8Z1_MACFA</name>
<sequence length="45" mass="5248">MFGTKHPFLRKPLIMAGYQHCSLRQLHMQPSNMKLSYLMEIVLAS</sequence>
<dbReference type="AlphaFoldDB" id="Q4R8Z1"/>
<evidence type="ECO:0000313" key="1">
    <source>
        <dbReference type="EMBL" id="BAE00430.1"/>
    </source>
</evidence>
<dbReference type="EMBL" id="AB168306">
    <property type="protein sequence ID" value="BAE00430.1"/>
    <property type="molecule type" value="mRNA"/>
</dbReference>
<organism evidence="1">
    <name type="scientific">Macaca fascicularis</name>
    <name type="common">Crab-eating macaque</name>
    <name type="synonym">Cynomolgus monkey</name>
    <dbReference type="NCBI Taxonomy" id="9541"/>
    <lineage>
        <taxon>Eukaryota</taxon>
        <taxon>Metazoa</taxon>
        <taxon>Chordata</taxon>
        <taxon>Craniata</taxon>
        <taxon>Vertebrata</taxon>
        <taxon>Euteleostomi</taxon>
        <taxon>Mammalia</taxon>
        <taxon>Eutheria</taxon>
        <taxon>Euarchontoglires</taxon>
        <taxon>Primates</taxon>
        <taxon>Haplorrhini</taxon>
        <taxon>Catarrhini</taxon>
        <taxon>Cercopithecidae</taxon>
        <taxon>Cercopithecinae</taxon>
        <taxon>Macaca</taxon>
    </lineage>
</organism>
<reference evidence="1" key="2">
    <citation type="submission" date="2005-06" db="EMBL/GenBank/DDBJ databases">
        <title>DNA sequences of macaque genes expressed in brain or testis and its evolutionary implications.</title>
        <authorList>
            <consortium name="International consortium for macaque cDNA sequencing and analysis"/>
        </authorList>
    </citation>
    <scope>NUCLEOTIDE SEQUENCE</scope>
</reference>
<protein>
    <submittedName>
        <fullName evidence="1">Testis cDNA clone: QtsA-11104, similar to human sno, strawberry notch homolog 1 (Drosophila) (SBNO1),mRNA, RefSeq: NM_018183.2</fullName>
    </submittedName>
</protein>
<proteinExistence type="evidence at transcript level"/>